<dbReference type="CDD" id="cd00609">
    <property type="entry name" value="AAT_like"/>
    <property type="match status" value="1"/>
</dbReference>
<feature type="domain" description="Aminotransferase class I/classII large" evidence="6">
    <location>
        <begin position="60"/>
        <end position="384"/>
    </location>
</feature>
<comment type="cofactor">
    <cofactor evidence="1">
        <name>pyridoxal 5'-phosphate</name>
        <dbReference type="ChEBI" id="CHEBI:597326"/>
    </cofactor>
</comment>
<reference evidence="7 8" key="1">
    <citation type="submission" date="2012-03" db="EMBL/GenBank/DDBJ databases">
        <title>Complete sequence of chromosome of Thermoanaerobacterium thermosaccharolyticum M0795.</title>
        <authorList>
            <consortium name="US DOE Joint Genome Institute"/>
            <person name="Lucas S."/>
            <person name="Han J."/>
            <person name="Lapidus A."/>
            <person name="Cheng J.-F."/>
            <person name="Goodwin L."/>
            <person name="Pitluck S."/>
            <person name="Peters L."/>
            <person name="Teshima H."/>
            <person name="Detter J.C."/>
            <person name="Han C."/>
            <person name="Tapia R."/>
            <person name="Land M."/>
            <person name="Hauser L."/>
            <person name="Kyrpides N."/>
            <person name="Ivanova N."/>
            <person name="Pagani I."/>
            <person name="Feinberg L."/>
            <person name="Folden J."/>
            <person name="Hogsett D."/>
            <person name="Shaw J."/>
            <person name="Woyke T."/>
        </authorList>
    </citation>
    <scope>NUCLEOTIDE SEQUENCE [LARGE SCALE GENOMIC DNA]</scope>
    <source>
        <strain evidence="7 8">M0795</strain>
    </source>
</reference>
<evidence type="ECO:0000256" key="5">
    <source>
        <dbReference type="ARBA" id="ARBA00037974"/>
    </source>
</evidence>
<sequence length="388" mass="45052">MNYDFNEVVDRSKSKSRKWAKEILKKNFGREDILPMWIADMDFKCAPPIVDRMLEVSRHGIYGYTFVPDEYYSAVVSWCKRRHHWDIKKEWITFTHGTVSTLHYIVQEFCNPGDKVIVQTPGYEPFENAVKRHGAILVKNPLRLQDGKYTIDFDDLEKKAKDAKIMIFCSPHNPTGRVWSLEELKKVSEICLNNNVLMVVDEIHKDIILYNNEHISFTKVSKEAADNCIVCVSPNKAFNLGGLKSSYTVIPNENIRERLQRRLEINSITSPNIFAVPALIAAYTECDEWLDQLIKYIEGNFNYVKEYLEENIPYAKLIEPQATYLAWIDMRDIGKDFDQLRDLIINKAKVGVNFGTEFIDNGRGFIRMNLGCPRYIVEEAMKRINSVI</sequence>
<dbReference type="GO" id="GO:0047804">
    <property type="term" value="F:cysteine-S-conjugate beta-lyase activity"/>
    <property type="evidence" value="ECO:0007669"/>
    <property type="project" value="UniProtKB-EC"/>
</dbReference>
<dbReference type="InterPro" id="IPR004839">
    <property type="entry name" value="Aminotransferase_I/II_large"/>
</dbReference>
<dbReference type="InterPro" id="IPR051798">
    <property type="entry name" value="Class-II_PLP-Dep_Aminotrans"/>
</dbReference>
<dbReference type="InterPro" id="IPR015421">
    <property type="entry name" value="PyrdxlP-dep_Trfase_major"/>
</dbReference>
<dbReference type="RefSeq" id="WP_015311861.1">
    <property type="nucleotide sequence ID" value="NC_019970.1"/>
</dbReference>
<evidence type="ECO:0000313" key="8">
    <source>
        <dbReference type="Proteomes" id="UP000010845"/>
    </source>
</evidence>
<protein>
    <recommendedName>
        <fullName evidence="2">cysteine-S-conjugate beta-lyase</fullName>
        <ecNumber evidence="2">4.4.1.13</ecNumber>
    </recommendedName>
</protein>
<dbReference type="EC" id="4.4.1.13" evidence="2"/>
<dbReference type="NCBIfam" id="TIGR04350">
    <property type="entry name" value="C_S_lyase_PatB"/>
    <property type="match status" value="1"/>
</dbReference>
<dbReference type="Pfam" id="PF00155">
    <property type="entry name" value="Aminotran_1_2"/>
    <property type="match status" value="1"/>
</dbReference>
<evidence type="ECO:0000256" key="3">
    <source>
        <dbReference type="ARBA" id="ARBA00022898"/>
    </source>
</evidence>
<dbReference type="Gene3D" id="3.40.640.10">
    <property type="entry name" value="Type I PLP-dependent aspartate aminotransferase-like (Major domain)"/>
    <property type="match status" value="1"/>
</dbReference>
<dbReference type="InterPro" id="IPR027619">
    <property type="entry name" value="C-S_lyase_PatB-like"/>
</dbReference>
<dbReference type="SUPFAM" id="SSF53383">
    <property type="entry name" value="PLP-dependent transferases"/>
    <property type="match status" value="1"/>
</dbReference>
<dbReference type="Proteomes" id="UP000010845">
    <property type="component" value="Chromosome"/>
</dbReference>
<dbReference type="PATRIC" id="fig|698948.3.peg.1695"/>
<keyword evidence="3" id="KW-0663">Pyridoxal phosphate</keyword>
<comment type="similarity">
    <text evidence="5">Belongs to the class-II pyridoxal-phosphate-dependent aminotransferase family. MalY/PatB cystathionine beta-lyase subfamily.</text>
</comment>
<dbReference type="GO" id="GO:0030170">
    <property type="term" value="F:pyridoxal phosphate binding"/>
    <property type="evidence" value="ECO:0007669"/>
    <property type="project" value="InterPro"/>
</dbReference>
<proteinExistence type="inferred from homology"/>
<gene>
    <name evidence="7" type="ORF">Thethe_01702</name>
</gene>
<evidence type="ECO:0000256" key="4">
    <source>
        <dbReference type="ARBA" id="ARBA00023239"/>
    </source>
</evidence>
<accession>L0IKR1</accession>
<dbReference type="PANTHER" id="PTHR43525">
    <property type="entry name" value="PROTEIN MALY"/>
    <property type="match status" value="1"/>
</dbReference>
<dbReference type="InterPro" id="IPR015422">
    <property type="entry name" value="PyrdxlP-dep_Trfase_small"/>
</dbReference>
<dbReference type="KEGG" id="tto:Thethe_01702"/>
<organism evidence="7 8">
    <name type="scientific">Thermoanaerobacterium thermosaccharolyticum M0795</name>
    <dbReference type="NCBI Taxonomy" id="698948"/>
    <lineage>
        <taxon>Bacteria</taxon>
        <taxon>Bacillati</taxon>
        <taxon>Bacillota</taxon>
        <taxon>Clostridia</taxon>
        <taxon>Thermoanaerobacterales</taxon>
        <taxon>Thermoanaerobacteraceae</taxon>
        <taxon>Thermoanaerobacterium</taxon>
    </lineage>
</organism>
<dbReference type="AlphaFoldDB" id="L0IKR1"/>
<dbReference type="Gene3D" id="3.90.1150.10">
    <property type="entry name" value="Aspartate Aminotransferase, domain 1"/>
    <property type="match status" value="1"/>
</dbReference>
<dbReference type="PANTHER" id="PTHR43525:SF1">
    <property type="entry name" value="PROTEIN MALY"/>
    <property type="match status" value="1"/>
</dbReference>
<keyword evidence="4" id="KW-0456">Lyase</keyword>
<dbReference type="InterPro" id="IPR015424">
    <property type="entry name" value="PyrdxlP-dep_Trfase"/>
</dbReference>
<dbReference type="HOGENOM" id="CLU_017584_15_0_9"/>
<name>L0IKR1_THETR</name>
<evidence type="ECO:0000256" key="1">
    <source>
        <dbReference type="ARBA" id="ARBA00001933"/>
    </source>
</evidence>
<evidence type="ECO:0000313" key="7">
    <source>
        <dbReference type="EMBL" id="AGB19334.1"/>
    </source>
</evidence>
<dbReference type="EMBL" id="CP003066">
    <property type="protein sequence ID" value="AGB19334.1"/>
    <property type="molecule type" value="Genomic_DNA"/>
</dbReference>
<evidence type="ECO:0000256" key="2">
    <source>
        <dbReference type="ARBA" id="ARBA00012224"/>
    </source>
</evidence>
<evidence type="ECO:0000259" key="6">
    <source>
        <dbReference type="Pfam" id="PF00155"/>
    </source>
</evidence>